<dbReference type="GO" id="GO:0003724">
    <property type="term" value="F:RNA helicase activity"/>
    <property type="evidence" value="ECO:0007669"/>
    <property type="project" value="UniProtKB-EC"/>
</dbReference>
<proteinExistence type="inferred from homology"/>
<dbReference type="InterPro" id="IPR000629">
    <property type="entry name" value="RNA-helicase_DEAD-box_CS"/>
</dbReference>
<dbReference type="Pfam" id="PF00270">
    <property type="entry name" value="DEAD"/>
    <property type="match status" value="1"/>
</dbReference>
<feature type="region of interest" description="Disordered" evidence="10">
    <location>
        <begin position="573"/>
        <end position="609"/>
    </location>
</feature>
<dbReference type="Proteomes" id="UP001195914">
    <property type="component" value="Unassembled WGS sequence"/>
</dbReference>
<gene>
    <name evidence="14" type="ORF">X943_001022</name>
</gene>
<feature type="short sequence motif" description="Q motif" evidence="8">
    <location>
        <begin position="149"/>
        <end position="177"/>
    </location>
</feature>
<dbReference type="PROSITE" id="PS00039">
    <property type="entry name" value="DEAD_ATP_HELICASE"/>
    <property type="match status" value="1"/>
</dbReference>
<dbReference type="SMART" id="SM00487">
    <property type="entry name" value="DEXDc"/>
    <property type="match status" value="1"/>
</dbReference>
<feature type="compositionally biased region" description="Polar residues" evidence="10">
    <location>
        <begin position="1"/>
        <end position="10"/>
    </location>
</feature>
<evidence type="ECO:0000259" key="12">
    <source>
        <dbReference type="PROSITE" id="PS51194"/>
    </source>
</evidence>
<evidence type="ECO:0000313" key="15">
    <source>
        <dbReference type="Proteomes" id="UP001195914"/>
    </source>
</evidence>
<dbReference type="GO" id="GO:0016787">
    <property type="term" value="F:hydrolase activity"/>
    <property type="evidence" value="ECO:0007669"/>
    <property type="project" value="UniProtKB-KW"/>
</dbReference>
<reference evidence="14" key="2">
    <citation type="submission" date="2021-05" db="EMBL/GenBank/DDBJ databases">
        <authorList>
            <person name="Pain A."/>
        </authorList>
    </citation>
    <scope>NUCLEOTIDE SEQUENCE</scope>
    <source>
        <strain evidence="14">1802A</strain>
    </source>
</reference>
<dbReference type="AlphaFoldDB" id="A0AAD9GCN6"/>
<accession>A0AAD9GCN6</accession>
<keyword evidence="6" id="KW-0694">RNA-binding</keyword>
<organism evidence="14 15">
    <name type="scientific">Babesia divergens</name>
    <dbReference type="NCBI Taxonomy" id="32595"/>
    <lineage>
        <taxon>Eukaryota</taxon>
        <taxon>Sar</taxon>
        <taxon>Alveolata</taxon>
        <taxon>Apicomplexa</taxon>
        <taxon>Aconoidasida</taxon>
        <taxon>Piroplasmida</taxon>
        <taxon>Babesiidae</taxon>
        <taxon>Babesia</taxon>
    </lineage>
</organism>
<evidence type="ECO:0000259" key="13">
    <source>
        <dbReference type="PROSITE" id="PS51195"/>
    </source>
</evidence>
<dbReference type="InterPro" id="IPR014014">
    <property type="entry name" value="RNA_helicase_DEAD_Q_motif"/>
</dbReference>
<dbReference type="Pfam" id="PF00271">
    <property type="entry name" value="Helicase_C"/>
    <property type="match status" value="1"/>
</dbReference>
<comment type="catalytic activity">
    <reaction evidence="7">
        <text>ATP + H2O = ADP + phosphate + H(+)</text>
        <dbReference type="Rhea" id="RHEA:13065"/>
        <dbReference type="ChEBI" id="CHEBI:15377"/>
        <dbReference type="ChEBI" id="CHEBI:15378"/>
        <dbReference type="ChEBI" id="CHEBI:30616"/>
        <dbReference type="ChEBI" id="CHEBI:43474"/>
        <dbReference type="ChEBI" id="CHEBI:456216"/>
        <dbReference type="EC" id="3.6.4.13"/>
    </reaction>
</comment>
<feature type="compositionally biased region" description="Polar residues" evidence="10">
    <location>
        <begin position="576"/>
        <end position="599"/>
    </location>
</feature>
<evidence type="ECO:0000256" key="6">
    <source>
        <dbReference type="ARBA" id="ARBA00022884"/>
    </source>
</evidence>
<dbReference type="EMBL" id="JAHBMH010000044">
    <property type="protein sequence ID" value="KAK1936026.1"/>
    <property type="molecule type" value="Genomic_DNA"/>
</dbReference>
<evidence type="ECO:0000256" key="5">
    <source>
        <dbReference type="ARBA" id="ARBA00022840"/>
    </source>
</evidence>
<evidence type="ECO:0000256" key="3">
    <source>
        <dbReference type="ARBA" id="ARBA00022801"/>
    </source>
</evidence>
<keyword evidence="3 9" id="KW-0378">Hydrolase</keyword>
<keyword evidence="4 9" id="KW-0347">Helicase</keyword>
<protein>
    <recommendedName>
        <fullName evidence="1">RNA helicase</fullName>
        <ecNumber evidence="1">3.6.4.13</ecNumber>
    </recommendedName>
</protein>
<dbReference type="CDD" id="cd18787">
    <property type="entry name" value="SF2_C_DEAD"/>
    <property type="match status" value="1"/>
</dbReference>
<feature type="region of interest" description="Disordered" evidence="10">
    <location>
        <begin position="1"/>
        <end position="93"/>
    </location>
</feature>
<evidence type="ECO:0000256" key="7">
    <source>
        <dbReference type="ARBA" id="ARBA00047984"/>
    </source>
</evidence>
<dbReference type="InterPro" id="IPR044763">
    <property type="entry name" value="Ded1/Dbp1_DEADc"/>
</dbReference>
<evidence type="ECO:0000256" key="10">
    <source>
        <dbReference type="SAM" id="MobiDB-lite"/>
    </source>
</evidence>
<dbReference type="SUPFAM" id="SSF52540">
    <property type="entry name" value="P-loop containing nucleoside triphosphate hydrolases"/>
    <property type="match status" value="1"/>
</dbReference>
<dbReference type="EC" id="3.6.4.13" evidence="1"/>
<dbReference type="PROSITE" id="PS51192">
    <property type="entry name" value="HELICASE_ATP_BIND_1"/>
    <property type="match status" value="1"/>
</dbReference>
<reference evidence="14" key="1">
    <citation type="journal article" date="2014" name="Nucleic Acids Res.">
        <title>The evolutionary dynamics of variant antigen genes in Babesia reveal a history of genomic innovation underlying host-parasite interaction.</title>
        <authorList>
            <person name="Jackson A.P."/>
            <person name="Otto T.D."/>
            <person name="Darby A."/>
            <person name="Ramaprasad A."/>
            <person name="Xia D."/>
            <person name="Echaide I.E."/>
            <person name="Farber M."/>
            <person name="Gahlot S."/>
            <person name="Gamble J."/>
            <person name="Gupta D."/>
            <person name="Gupta Y."/>
            <person name="Jackson L."/>
            <person name="Malandrin L."/>
            <person name="Malas T.B."/>
            <person name="Moussa E."/>
            <person name="Nair M."/>
            <person name="Reid A.J."/>
            <person name="Sanders M."/>
            <person name="Sharma J."/>
            <person name="Tracey A."/>
            <person name="Quail M.A."/>
            <person name="Weir W."/>
            <person name="Wastling J.M."/>
            <person name="Hall N."/>
            <person name="Willadsen P."/>
            <person name="Lingelbach K."/>
            <person name="Shiels B."/>
            <person name="Tait A."/>
            <person name="Berriman M."/>
            <person name="Allred D.R."/>
            <person name="Pain A."/>
        </authorList>
    </citation>
    <scope>NUCLEOTIDE SEQUENCE</scope>
    <source>
        <strain evidence="14">1802A</strain>
    </source>
</reference>
<dbReference type="CDD" id="cd17967">
    <property type="entry name" value="DEADc_DDX3_DDX4"/>
    <property type="match status" value="1"/>
</dbReference>
<sequence>MKKETPTPTDAAQKPSKNVYIPPSRRNQTDTNGNSSVGFSSSNRFFNKPDGNFNDDNRRNILGGLSSTDNGSSYQRRERFGNSRFPGSRDSGSYPSAWATRGNRRYYRENESEIFGSLETCTQAGINFGSYENIPVEMTGRLASSIHPVDNFETGIHDLLMVNIKRVKYTKPTPIQKHSIPVIMAGRDLMACAQTGSGKTAAFLLPICTAMLTSGPPENVSPMDSYTARLALPVCLVLSPTRELAVQTFTEARKFIFGTGIRTVVLYGGSEVRRQITELERGCDICVATPGRLVDMLERSKVGFSCVKYLVLDEADRMLDMGFAPQIRAIVDNSSMPKSGRQTVMFSATFPKEIQQLARDFLTDYIYLAVGRVGSTNEFIRQRLLYADQDQKPRYLVKLLKENAGGLVLIFVETKRRADTIESFLLKENFMAVSIHGDRSQQDREEALRLFKTGERPILVATDVAARGLDINNITHVINCDLPSNIEDYVHRIGRTGRAGNVGIATSLVNESNRSILKDLLALLEEAKQEVPSWFQKLVTTHAFSSYGSRDAGKRMSGGGKFNRAFGSRDVRGHSESVTYTHGSKSRSGNGFTQQSKGSGFQEYDDEWW</sequence>
<feature type="domain" description="Helicase ATP-binding" evidence="11">
    <location>
        <begin position="180"/>
        <end position="368"/>
    </location>
</feature>
<feature type="domain" description="DEAD-box RNA helicase Q" evidence="13">
    <location>
        <begin position="149"/>
        <end position="177"/>
    </location>
</feature>
<dbReference type="Gene3D" id="3.40.50.300">
    <property type="entry name" value="P-loop containing nucleotide triphosphate hydrolases"/>
    <property type="match status" value="2"/>
</dbReference>
<dbReference type="FunFam" id="3.40.50.300:FF:000008">
    <property type="entry name" value="ATP-dependent RNA helicase RhlB"/>
    <property type="match status" value="1"/>
</dbReference>
<dbReference type="GO" id="GO:0003723">
    <property type="term" value="F:RNA binding"/>
    <property type="evidence" value="ECO:0007669"/>
    <property type="project" value="UniProtKB-KW"/>
</dbReference>
<dbReference type="FunFam" id="3.40.50.300:FF:000397">
    <property type="entry name" value="Probable ATP-dependent RNA helicase DDX4"/>
    <property type="match status" value="1"/>
</dbReference>
<dbReference type="PROSITE" id="PS51194">
    <property type="entry name" value="HELICASE_CTER"/>
    <property type="match status" value="1"/>
</dbReference>
<evidence type="ECO:0000256" key="8">
    <source>
        <dbReference type="PROSITE-ProRule" id="PRU00552"/>
    </source>
</evidence>
<dbReference type="GO" id="GO:0005524">
    <property type="term" value="F:ATP binding"/>
    <property type="evidence" value="ECO:0007669"/>
    <property type="project" value="UniProtKB-KW"/>
</dbReference>
<feature type="compositionally biased region" description="Polar residues" evidence="10">
    <location>
        <begin position="65"/>
        <end position="74"/>
    </location>
</feature>
<feature type="domain" description="Helicase C-terminal" evidence="12">
    <location>
        <begin position="391"/>
        <end position="539"/>
    </location>
</feature>
<comment type="similarity">
    <text evidence="9">Belongs to the DEAD box helicase family.</text>
</comment>
<keyword evidence="5 9" id="KW-0067">ATP-binding</keyword>
<dbReference type="InterPro" id="IPR014001">
    <property type="entry name" value="Helicase_ATP-bd"/>
</dbReference>
<dbReference type="InterPro" id="IPR027417">
    <property type="entry name" value="P-loop_NTPase"/>
</dbReference>
<dbReference type="InterPro" id="IPR001650">
    <property type="entry name" value="Helicase_C-like"/>
</dbReference>
<evidence type="ECO:0000256" key="1">
    <source>
        <dbReference type="ARBA" id="ARBA00012552"/>
    </source>
</evidence>
<comment type="caution">
    <text evidence="14">The sequence shown here is derived from an EMBL/GenBank/DDBJ whole genome shotgun (WGS) entry which is preliminary data.</text>
</comment>
<dbReference type="PANTHER" id="PTHR47958">
    <property type="entry name" value="ATP-DEPENDENT RNA HELICASE DBP3"/>
    <property type="match status" value="1"/>
</dbReference>
<dbReference type="SMART" id="SM00490">
    <property type="entry name" value="HELICc"/>
    <property type="match status" value="1"/>
</dbReference>
<dbReference type="PROSITE" id="PS51195">
    <property type="entry name" value="Q_MOTIF"/>
    <property type="match status" value="1"/>
</dbReference>
<evidence type="ECO:0000313" key="14">
    <source>
        <dbReference type="EMBL" id="KAK1936026.1"/>
    </source>
</evidence>
<dbReference type="InterPro" id="IPR011545">
    <property type="entry name" value="DEAD/DEAH_box_helicase_dom"/>
</dbReference>
<evidence type="ECO:0000256" key="4">
    <source>
        <dbReference type="ARBA" id="ARBA00022806"/>
    </source>
</evidence>
<name>A0AAD9GCN6_BABDI</name>
<evidence type="ECO:0000256" key="2">
    <source>
        <dbReference type="ARBA" id="ARBA00022741"/>
    </source>
</evidence>
<evidence type="ECO:0000256" key="9">
    <source>
        <dbReference type="RuleBase" id="RU000492"/>
    </source>
</evidence>
<keyword evidence="2 9" id="KW-0547">Nucleotide-binding</keyword>
<feature type="compositionally biased region" description="Low complexity" evidence="10">
    <location>
        <begin position="32"/>
        <end position="46"/>
    </location>
</feature>
<evidence type="ECO:0000259" key="11">
    <source>
        <dbReference type="PROSITE" id="PS51192"/>
    </source>
</evidence>
<keyword evidence="15" id="KW-1185">Reference proteome</keyword>